<evidence type="ECO:0000256" key="1">
    <source>
        <dbReference type="ARBA" id="ARBA00004308"/>
    </source>
</evidence>
<comment type="caution">
    <text evidence="9">The sequence shown here is derived from an EMBL/GenBank/DDBJ whole genome shotgun (WGS) entry which is preliminary data.</text>
</comment>
<dbReference type="InterPro" id="IPR031808">
    <property type="entry name" value="JMY/WHAMM_N"/>
</dbReference>
<feature type="region of interest" description="Disordered" evidence="6">
    <location>
        <begin position="524"/>
        <end position="581"/>
    </location>
</feature>
<dbReference type="GO" id="GO:0012505">
    <property type="term" value="C:endomembrane system"/>
    <property type="evidence" value="ECO:0007669"/>
    <property type="project" value="UniProtKB-SubCell"/>
</dbReference>
<keyword evidence="10" id="KW-1185">Reference proteome</keyword>
<keyword evidence="5" id="KW-0009">Actin-binding</keyword>
<organism evidence="9 10">
    <name type="scientific">Paralvinella palmiformis</name>
    <dbReference type="NCBI Taxonomy" id="53620"/>
    <lineage>
        <taxon>Eukaryota</taxon>
        <taxon>Metazoa</taxon>
        <taxon>Spiralia</taxon>
        <taxon>Lophotrochozoa</taxon>
        <taxon>Annelida</taxon>
        <taxon>Polychaeta</taxon>
        <taxon>Sedentaria</taxon>
        <taxon>Canalipalpata</taxon>
        <taxon>Terebellida</taxon>
        <taxon>Terebelliformia</taxon>
        <taxon>Alvinellidae</taxon>
        <taxon>Paralvinella</taxon>
    </lineage>
</organism>
<reference evidence="9" key="1">
    <citation type="journal article" date="2023" name="Mol. Biol. Evol.">
        <title>Third-Generation Sequencing Reveals the Adaptive Role of the Epigenome in Three Deep-Sea Polychaetes.</title>
        <authorList>
            <person name="Perez M."/>
            <person name="Aroh O."/>
            <person name="Sun Y."/>
            <person name="Lan Y."/>
            <person name="Juniper S.K."/>
            <person name="Young C.R."/>
            <person name="Angers B."/>
            <person name="Qian P.Y."/>
        </authorList>
    </citation>
    <scope>NUCLEOTIDE SEQUENCE</scope>
    <source>
        <strain evidence="9">P08H-3</strain>
    </source>
</reference>
<feature type="region of interest" description="Disordered" evidence="6">
    <location>
        <begin position="457"/>
        <end position="478"/>
    </location>
</feature>
<feature type="compositionally biased region" description="Basic and acidic residues" evidence="6">
    <location>
        <begin position="524"/>
        <end position="535"/>
    </location>
</feature>
<keyword evidence="4" id="KW-0175">Coiled coil</keyword>
<dbReference type="AlphaFoldDB" id="A0AAD9J997"/>
<comment type="subcellular location">
    <subcellularLocation>
        <location evidence="2">Cytoplasm</location>
    </subcellularLocation>
    <subcellularLocation>
        <location evidence="1">Endomembrane system</location>
    </subcellularLocation>
</comment>
<sequence length="581" mass="67726">MDHTDALEDWVAIKDHPFLDTNKPNHLEFLIAWNEVDWKIAITCRERSRVASDTEVKGWSKLFSLSELQSIHEQLALVHPSLGPLMPQLPEEPRGIWSYITPPDPPSDDLCQQLTTYLRCALDICGNTLLTSTLCEEHDCEEYFENISELRRRTYDEAVARADDELQNVLFLRSGAINMLDMAEVYLLEDQALFKLNIALAQLYNYLIQPFLDMREMAFDKLREARNGLKNPDLGKRRKDELAARFTEWNENYTHALDRIQELYMEYYEKTVSILSVLRETKIASLDPETVAKQLGPFEQEVYNWQRKVYDVQLEISQLEEQLIRTRIHIFQQEQAGDEYEFFDAVETEEDLENLADCQDPEINKRIHALKQKLGVILKKRAQIRNRYKKLENDKMAKELHKIDKKEKFRQHHSVQLKRENQATDREVKQEFIKEERKKTLQRLKEYKMTNIVKGKDQVVGNDPDKSSASRGSLPGISLDHIQDAREKLKKVPANNRSKVKSSVGKYPMADVLQLIKHGVKLRPVDRGDVKDRSEVGSPKHIVPSSDSHTRQLMDAIERISSRLRTESDDEDTSDIFEDFD</sequence>
<feature type="domain" description="JMY/WHAMM middle" evidence="7">
    <location>
        <begin position="145"/>
        <end position="279"/>
    </location>
</feature>
<proteinExistence type="predicted"/>
<name>A0AAD9J997_9ANNE</name>
<dbReference type="PANTHER" id="PTHR23330">
    <property type="entry name" value="P300 TRANSCRIPTIONAL COFACTOR JMY-RELATED"/>
    <property type="match status" value="1"/>
</dbReference>
<dbReference type="GO" id="GO:0071933">
    <property type="term" value="F:Arp2/3 complex binding"/>
    <property type="evidence" value="ECO:0007669"/>
    <property type="project" value="TreeGrafter"/>
</dbReference>
<feature type="compositionally biased region" description="Acidic residues" evidence="6">
    <location>
        <begin position="568"/>
        <end position="581"/>
    </location>
</feature>
<evidence type="ECO:0000256" key="2">
    <source>
        <dbReference type="ARBA" id="ARBA00004496"/>
    </source>
</evidence>
<evidence type="ECO:0000259" key="8">
    <source>
        <dbReference type="Pfam" id="PF15920"/>
    </source>
</evidence>
<evidence type="ECO:0000313" key="9">
    <source>
        <dbReference type="EMBL" id="KAK2148245.1"/>
    </source>
</evidence>
<dbReference type="GO" id="GO:0005737">
    <property type="term" value="C:cytoplasm"/>
    <property type="evidence" value="ECO:0007669"/>
    <property type="project" value="UniProtKB-SubCell"/>
</dbReference>
<evidence type="ECO:0000313" key="10">
    <source>
        <dbReference type="Proteomes" id="UP001208570"/>
    </source>
</evidence>
<evidence type="ECO:0000256" key="3">
    <source>
        <dbReference type="ARBA" id="ARBA00022490"/>
    </source>
</evidence>
<gene>
    <name evidence="9" type="ORF">LSH36_507g01030</name>
</gene>
<dbReference type="GO" id="GO:0034314">
    <property type="term" value="P:Arp2/3 complex-mediated actin nucleation"/>
    <property type="evidence" value="ECO:0007669"/>
    <property type="project" value="TreeGrafter"/>
</dbReference>
<dbReference type="InterPro" id="IPR031738">
    <property type="entry name" value="JMY/WHAMM"/>
</dbReference>
<evidence type="ECO:0000259" key="7">
    <source>
        <dbReference type="Pfam" id="PF15871"/>
    </source>
</evidence>
<dbReference type="PANTHER" id="PTHR23330:SF10">
    <property type="entry name" value="WH2 DOMAIN-CONTAINING PROTEIN"/>
    <property type="match status" value="1"/>
</dbReference>
<dbReference type="EMBL" id="JAODUP010000507">
    <property type="protein sequence ID" value="KAK2148245.1"/>
    <property type="molecule type" value="Genomic_DNA"/>
</dbReference>
<dbReference type="Proteomes" id="UP001208570">
    <property type="component" value="Unassembled WGS sequence"/>
</dbReference>
<evidence type="ECO:0000256" key="5">
    <source>
        <dbReference type="ARBA" id="ARBA00023203"/>
    </source>
</evidence>
<feature type="compositionally biased region" description="Basic and acidic residues" evidence="6">
    <location>
        <begin position="548"/>
        <end position="567"/>
    </location>
</feature>
<dbReference type="GO" id="GO:0003779">
    <property type="term" value="F:actin binding"/>
    <property type="evidence" value="ECO:0007669"/>
    <property type="project" value="UniProtKB-KW"/>
</dbReference>
<evidence type="ECO:0000256" key="6">
    <source>
        <dbReference type="SAM" id="MobiDB-lite"/>
    </source>
</evidence>
<dbReference type="Pfam" id="PF15871">
    <property type="entry name" value="JMY"/>
    <property type="match status" value="1"/>
</dbReference>
<dbReference type="Pfam" id="PF15920">
    <property type="entry name" value="WHAMM-JMY_N"/>
    <property type="match status" value="1"/>
</dbReference>
<evidence type="ECO:0008006" key="11">
    <source>
        <dbReference type="Google" id="ProtNLM"/>
    </source>
</evidence>
<protein>
    <recommendedName>
        <fullName evidence="11">WH2 domain-containing protein</fullName>
    </recommendedName>
</protein>
<feature type="domain" description="JMY/WHAMM N-terminal" evidence="8">
    <location>
        <begin position="4"/>
        <end position="144"/>
    </location>
</feature>
<evidence type="ECO:0000256" key="4">
    <source>
        <dbReference type="ARBA" id="ARBA00023054"/>
    </source>
</evidence>
<keyword evidence="3" id="KW-0963">Cytoplasm</keyword>
<accession>A0AAD9J997</accession>